<feature type="transmembrane region" description="Helical" evidence="6">
    <location>
        <begin position="203"/>
        <end position="225"/>
    </location>
</feature>
<dbReference type="PROSITE" id="PS50850">
    <property type="entry name" value="MFS"/>
    <property type="match status" value="1"/>
</dbReference>
<dbReference type="Proteomes" id="UP001583186">
    <property type="component" value="Unassembled WGS sequence"/>
</dbReference>
<organism evidence="8 9">
    <name type="scientific">Sporothrix stenoceras</name>
    <dbReference type="NCBI Taxonomy" id="5173"/>
    <lineage>
        <taxon>Eukaryota</taxon>
        <taxon>Fungi</taxon>
        <taxon>Dikarya</taxon>
        <taxon>Ascomycota</taxon>
        <taxon>Pezizomycotina</taxon>
        <taxon>Sordariomycetes</taxon>
        <taxon>Sordariomycetidae</taxon>
        <taxon>Ophiostomatales</taxon>
        <taxon>Ophiostomataceae</taxon>
        <taxon>Sporothrix</taxon>
    </lineage>
</organism>
<protein>
    <recommendedName>
        <fullName evidence="7">Major facilitator superfamily (MFS) profile domain-containing protein</fullName>
    </recommendedName>
</protein>
<feature type="transmembrane region" description="Helical" evidence="6">
    <location>
        <begin position="176"/>
        <end position="197"/>
    </location>
</feature>
<dbReference type="InterPro" id="IPR020846">
    <property type="entry name" value="MFS_dom"/>
</dbReference>
<evidence type="ECO:0000256" key="5">
    <source>
        <dbReference type="SAM" id="MobiDB-lite"/>
    </source>
</evidence>
<feature type="transmembrane region" description="Helical" evidence="6">
    <location>
        <begin position="346"/>
        <end position="368"/>
    </location>
</feature>
<feature type="transmembrane region" description="Helical" evidence="6">
    <location>
        <begin position="293"/>
        <end position="310"/>
    </location>
</feature>
<sequence>MADTRLKTQGDAATPETPELHEMHDNTPSAAREDGERPGVPAKDMDGATYLKIASAGFSFFVAGVNDGSIGALLPYILQTYGITTASVTAVYAANFAGWALAAVSNTHLSQHLSLGSMLFVGAGLQVLAQSLRAWLPPFGLYVVTFGLACLGQAYQDTHANTFVAGTRAAHRGLAFIHAMYMAGCLSGPFCATAIAASAPLRWPLFYCFPLGLGVVNMALVSVAFRDCLFRTVSASDTDERPAAGLLKETLALRSVWLLSLFFFFFLGATLTASGWMVAYLVDVRHGRVSEMGYVPAGFSGGALLGRLLLAEPTHRFGPHRMIFIYALLCIGLQLVFWLVPNIIAAAIAVSLLGFLTGPYFATGISIGSKLFPSHLRPTALSLVFVFAQIGGCIFPVITGLLSSTGAGDSVLQPMLCALLASTAISWLFVPRPKTSGTADLHQE</sequence>
<evidence type="ECO:0000256" key="1">
    <source>
        <dbReference type="ARBA" id="ARBA00004141"/>
    </source>
</evidence>
<feature type="domain" description="Major facilitator superfamily (MFS) profile" evidence="7">
    <location>
        <begin position="52"/>
        <end position="434"/>
    </location>
</feature>
<keyword evidence="9" id="KW-1185">Reference proteome</keyword>
<dbReference type="EMBL" id="JAWCUI010000037">
    <property type="protein sequence ID" value="KAL1893563.1"/>
    <property type="molecule type" value="Genomic_DNA"/>
</dbReference>
<dbReference type="InterPro" id="IPR036259">
    <property type="entry name" value="MFS_trans_sf"/>
</dbReference>
<dbReference type="Pfam" id="PF07690">
    <property type="entry name" value="MFS_1"/>
    <property type="match status" value="1"/>
</dbReference>
<keyword evidence="4 6" id="KW-0472">Membrane</keyword>
<gene>
    <name evidence="8" type="ORF">Sste5346_006393</name>
</gene>
<feature type="transmembrane region" description="Helical" evidence="6">
    <location>
        <begin position="53"/>
        <end position="74"/>
    </location>
</feature>
<evidence type="ECO:0000313" key="9">
    <source>
        <dbReference type="Proteomes" id="UP001583186"/>
    </source>
</evidence>
<proteinExistence type="predicted"/>
<dbReference type="SUPFAM" id="SSF103473">
    <property type="entry name" value="MFS general substrate transporter"/>
    <property type="match status" value="1"/>
</dbReference>
<dbReference type="Gene3D" id="1.20.1250.20">
    <property type="entry name" value="MFS general substrate transporter like domains"/>
    <property type="match status" value="1"/>
</dbReference>
<dbReference type="PANTHER" id="PTHR23514:SF16">
    <property type="entry name" value="TRANSPORTER, PUTATIVE (AFU_ORTHOLOGUE AFUA_2G17270)-RELATED"/>
    <property type="match status" value="1"/>
</dbReference>
<feature type="region of interest" description="Disordered" evidence="5">
    <location>
        <begin position="1"/>
        <end position="41"/>
    </location>
</feature>
<reference evidence="8 9" key="1">
    <citation type="journal article" date="2024" name="IMA Fungus">
        <title>IMA Genome - F19 : A genome assembly and annotation guide to empower mycologists, including annotated draft genome sequences of Ceratocystis pirilliformis, Diaporthe australafricana, Fusarium ophioides, Paecilomyces lecythidis, and Sporothrix stenoceras.</title>
        <authorList>
            <person name="Aylward J."/>
            <person name="Wilson A.M."/>
            <person name="Visagie C.M."/>
            <person name="Spraker J."/>
            <person name="Barnes I."/>
            <person name="Buitendag C."/>
            <person name="Ceriani C."/>
            <person name="Del Mar Angel L."/>
            <person name="du Plessis D."/>
            <person name="Fuchs T."/>
            <person name="Gasser K."/>
            <person name="Kramer D."/>
            <person name="Li W."/>
            <person name="Munsamy K."/>
            <person name="Piso A."/>
            <person name="Price J.L."/>
            <person name="Sonnekus B."/>
            <person name="Thomas C."/>
            <person name="van der Nest A."/>
            <person name="van Dijk A."/>
            <person name="van Heerden A."/>
            <person name="van Vuuren N."/>
            <person name="Yilmaz N."/>
            <person name="Duong T.A."/>
            <person name="van der Merwe N.A."/>
            <person name="Wingfield M.J."/>
            <person name="Wingfield B.D."/>
        </authorList>
    </citation>
    <scope>NUCLEOTIDE SEQUENCE [LARGE SCALE GENOMIC DNA]</scope>
    <source>
        <strain evidence="8 9">CMW 5346</strain>
    </source>
</reference>
<evidence type="ECO:0000256" key="2">
    <source>
        <dbReference type="ARBA" id="ARBA00022692"/>
    </source>
</evidence>
<evidence type="ECO:0000313" key="8">
    <source>
        <dbReference type="EMBL" id="KAL1893563.1"/>
    </source>
</evidence>
<dbReference type="InterPro" id="IPR011701">
    <property type="entry name" value="MFS"/>
</dbReference>
<name>A0ABR3Z0M4_9PEZI</name>
<comment type="caution">
    <text evidence="8">The sequence shown here is derived from an EMBL/GenBank/DDBJ whole genome shotgun (WGS) entry which is preliminary data.</text>
</comment>
<evidence type="ECO:0000259" key="7">
    <source>
        <dbReference type="PROSITE" id="PS50850"/>
    </source>
</evidence>
<feature type="transmembrane region" description="Helical" evidence="6">
    <location>
        <begin position="322"/>
        <end position="340"/>
    </location>
</feature>
<accession>A0ABR3Z0M4</accession>
<feature type="transmembrane region" description="Helical" evidence="6">
    <location>
        <begin position="256"/>
        <end position="281"/>
    </location>
</feature>
<evidence type="ECO:0000256" key="4">
    <source>
        <dbReference type="ARBA" id="ARBA00023136"/>
    </source>
</evidence>
<keyword evidence="2 6" id="KW-0812">Transmembrane</keyword>
<keyword evidence="3 6" id="KW-1133">Transmembrane helix</keyword>
<comment type="subcellular location">
    <subcellularLocation>
        <location evidence="1">Membrane</location>
        <topology evidence="1">Multi-pass membrane protein</topology>
    </subcellularLocation>
</comment>
<evidence type="ECO:0000256" key="6">
    <source>
        <dbReference type="SAM" id="Phobius"/>
    </source>
</evidence>
<dbReference type="PANTHER" id="PTHR23514">
    <property type="entry name" value="BYPASS OF STOP CODON PROTEIN 6"/>
    <property type="match status" value="1"/>
</dbReference>
<feature type="transmembrane region" description="Helical" evidence="6">
    <location>
        <begin position="380"/>
        <end position="399"/>
    </location>
</feature>
<feature type="transmembrane region" description="Helical" evidence="6">
    <location>
        <begin position="135"/>
        <end position="155"/>
    </location>
</feature>
<feature type="transmembrane region" description="Helical" evidence="6">
    <location>
        <begin position="113"/>
        <end position="129"/>
    </location>
</feature>
<evidence type="ECO:0000256" key="3">
    <source>
        <dbReference type="ARBA" id="ARBA00022989"/>
    </source>
</evidence>
<feature type="transmembrane region" description="Helical" evidence="6">
    <location>
        <begin position="80"/>
        <end position="101"/>
    </location>
</feature>
<dbReference type="InterPro" id="IPR051788">
    <property type="entry name" value="MFS_Transporter"/>
</dbReference>
<feature type="compositionally biased region" description="Basic and acidic residues" evidence="5">
    <location>
        <begin position="18"/>
        <end position="37"/>
    </location>
</feature>
<feature type="transmembrane region" description="Helical" evidence="6">
    <location>
        <begin position="411"/>
        <end position="430"/>
    </location>
</feature>